<feature type="region of interest" description="Disordered" evidence="1">
    <location>
        <begin position="170"/>
        <end position="201"/>
    </location>
</feature>
<keyword evidence="3" id="KW-1185">Reference proteome</keyword>
<gene>
    <name evidence="2" type="ORF">EXIGLDRAFT_387030</name>
</gene>
<proteinExistence type="predicted"/>
<reference evidence="2 3" key="1">
    <citation type="journal article" date="2016" name="Mol. Biol. Evol.">
        <title>Comparative Genomics of Early-Diverging Mushroom-Forming Fungi Provides Insights into the Origins of Lignocellulose Decay Capabilities.</title>
        <authorList>
            <person name="Nagy L.G."/>
            <person name="Riley R."/>
            <person name="Tritt A."/>
            <person name="Adam C."/>
            <person name="Daum C."/>
            <person name="Floudas D."/>
            <person name="Sun H."/>
            <person name="Yadav J.S."/>
            <person name="Pangilinan J."/>
            <person name="Larsson K.H."/>
            <person name="Matsuura K."/>
            <person name="Barry K."/>
            <person name="Labutti K."/>
            <person name="Kuo R."/>
            <person name="Ohm R.A."/>
            <person name="Bhattacharya S.S."/>
            <person name="Shirouzu T."/>
            <person name="Yoshinaga Y."/>
            <person name="Martin F.M."/>
            <person name="Grigoriev I.V."/>
            <person name="Hibbett D.S."/>
        </authorList>
    </citation>
    <scope>NUCLEOTIDE SEQUENCE [LARGE SCALE GENOMIC DNA]</scope>
    <source>
        <strain evidence="2 3">HHB12029</strain>
    </source>
</reference>
<dbReference type="OrthoDB" id="3233661at2759"/>
<dbReference type="AlphaFoldDB" id="A0A165L1H0"/>
<organism evidence="2 3">
    <name type="scientific">Exidia glandulosa HHB12029</name>
    <dbReference type="NCBI Taxonomy" id="1314781"/>
    <lineage>
        <taxon>Eukaryota</taxon>
        <taxon>Fungi</taxon>
        <taxon>Dikarya</taxon>
        <taxon>Basidiomycota</taxon>
        <taxon>Agaricomycotina</taxon>
        <taxon>Agaricomycetes</taxon>
        <taxon>Auriculariales</taxon>
        <taxon>Exidiaceae</taxon>
        <taxon>Exidia</taxon>
    </lineage>
</organism>
<sequence length="237" mass="25454">MRPSARASPSLHLGRPHRRCEVDSSYDAITVHSINMAQGGFGSLTAPITVKATVADGMQLYTQQGSIVANITILGAGQGRPADGGLRTLDMHGGLGLVDATVTLQGDHPNPDVLQYRIFVVNSNAPASIRIPSIPADANVELNVINMDGRAELTLDSAWEGNFELYSDTTPPIVNVRPDAEDPQHKQPSRPRRVTFHNESESVRGTAVWGEERPNLQGSVWVGPWPGTPSGEIVLNI</sequence>
<dbReference type="InParanoid" id="A0A165L1H0"/>
<evidence type="ECO:0000256" key="1">
    <source>
        <dbReference type="SAM" id="MobiDB-lite"/>
    </source>
</evidence>
<evidence type="ECO:0000313" key="3">
    <source>
        <dbReference type="Proteomes" id="UP000077266"/>
    </source>
</evidence>
<name>A0A165L1H0_EXIGL</name>
<evidence type="ECO:0000313" key="2">
    <source>
        <dbReference type="EMBL" id="KZV97205.1"/>
    </source>
</evidence>
<dbReference type="Proteomes" id="UP000077266">
    <property type="component" value="Unassembled WGS sequence"/>
</dbReference>
<accession>A0A165L1H0</accession>
<dbReference type="EMBL" id="KV425933">
    <property type="protein sequence ID" value="KZV97205.1"/>
    <property type="molecule type" value="Genomic_DNA"/>
</dbReference>
<protein>
    <submittedName>
        <fullName evidence="2">Uncharacterized protein</fullName>
    </submittedName>
</protein>